<protein>
    <submittedName>
        <fullName evidence="1">Uncharacterized protein</fullName>
    </submittedName>
</protein>
<evidence type="ECO:0000313" key="1">
    <source>
        <dbReference type="EMBL" id="RKT52867.1"/>
    </source>
</evidence>
<comment type="caution">
    <text evidence="1">The sequence shown here is derived from an EMBL/GenBank/DDBJ whole genome shotgun (WGS) entry which is preliminary data.</text>
</comment>
<dbReference type="AlphaFoldDB" id="A0A495VVX7"/>
<organism evidence="1 2">
    <name type="scientific">Saccharothrix australiensis</name>
    <dbReference type="NCBI Taxonomy" id="2072"/>
    <lineage>
        <taxon>Bacteria</taxon>
        <taxon>Bacillati</taxon>
        <taxon>Actinomycetota</taxon>
        <taxon>Actinomycetes</taxon>
        <taxon>Pseudonocardiales</taxon>
        <taxon>Pseudonocardiaceae</taxon>
        <taxon>Saccharothrix</taxon>
    </lineage>
</organism>
<gene>
    <name evidence="1" type="ORF">C8E97_1407</name>
</gene>
<dbReference type="RefSeq" id="WP_121002747.1">
    <property type="nucleotide sequence ID" value="NZ_RBXO01000001.1"/>
</dbReference>
<keyword evidence="2" id="KW-1185">Reference proteome</keyword>
<dbReference type="EMBL" id="RBXO01000001">
    <property type="protein sequence ID" value="RKT52867.1"/>
    <property type="molecule type" value="Genomic_DNA"/>
</dbReference>
<proteinExistence type="predicted"/>
<sequence>MDLVTYMEVERDTKITYEVNADRTLVLSVGRDRYGLGVSEGLSLLLGEAATSRLIDKLTEALAEIRSGVGT</sequence>
<accession>A0A495VVX7</accession>
<dbReference type="Proteomes" id="UP000282084">
    <property type="component" value="Unassembled WGS sequence"/>
</dbReference>
<name>A0A495VVX7_9PSEU</name>
<reference evidence="1 2" key="1">
    <citation type="submission" date="2018-10" db="EMBL/GenBank/DDBJ databases">
        <title>Sequencing the genomes of 1000 actinobacteria strains.</title>
        <authorList>
            <person name="Klenk H.-P."/>
        </authorList>
    </citation>
    <scope>NUCLEOTIDE SEQUENCE [LARGE SCALE GENOMIC DNA]</scope>
    <source>
        <strain evidence="1 2">DSM 43800</strain>
    </source>
</reference>
<dbReference type="OrthoDB" id="9949968at2"/>
<evidence type="ECO:0000313" key="2">
    <source>
        <dbReference type="Proteomes" id="UP000282084"/>
    </source>
</evidence>